<dbReference type="PANTHER" id="PTHR39602:SF2">
    <property type="entry name" value="ACW-9"/>
    <property type="match status" value="1"/>
</dbReference>
<evidence type="ECO:0000313" key="2">
    <source>
        <dbReference type="EMBL" id="KIN06280.1"/>
    </source>
</evidence>
<proteinExistence type="predicted"/>
<feature type="chain" id="PRO_5002165557" evidence="1">
    <location>
        <begin position="18"/>
        <end position="135"/>
    </location>
</feature>
<keyword evidence="3" id="KW-1185">Reference proteome</keyword>
<keyword evidence="1" id="KW-0732">Signal</keyword>
<reference evidence="3" key="2">
    <citation type="submission" date="2015-01" db="EMBL/GenBank/DDBJ databases">
        <title>Evolutionary Origins and Diversification of the Mycorrhizal Mutualists.</title>
        <authorList>
            <consortium name="DOE Joint Genome Institute"/>
            <consortium name="Mycorrhizal Genomics Consortium"/>
            <person name="Kohler A."/>
            <person name="Kuo A."/>
            <person name="Nagy L.G."/>
            <person name="Floudas D."/>
            <person name="Copeland A."/>
            <person name="Barry K.W."/>
            <person name="Cichocki N."/>
            <person name="Veneault-Fourrey C."/>
            <person name="LaButti K."/>
            <person name="Lindquist E.A."/>
            <person name="Lipzen A."/>
            <person name="Lundell T."/>
            <person name="Morin E."/>
            <person name="Murat C."/>
            <person name="Riley R."/>
            <person name="Ohm R."/>
            <person name="Sun H."/>
            <person name="Tunlid A."/>
            <person name="Henrissat B."/>
            <person name="Grigoriev I.V."/>
            <person name="Hibbett D.S."/>
            <person name="Martin F."/>
        </authorList>
    </citation>
    <scope>NUCLEOTIDE SEQUENCE [LARGE SCALE GENOMIC DNA]</scope>
    <source>
        <strain evidence="3">Zn</strain>
    </source>
</reference>
<dbReference type="EMBL" id="KN832871">
    <property type="protein sequence ID" value="KIN06280.1"/>
    <property type="molecule type" value="Genomic_DNA"/>
</dbReference>
<dbReference type="OrthoDB" id="3836772at2759"/>
<evidence type="ECO:0000256" key="1">
    <source>
        <dbReference type="SAM" id="SignalP"/>
    </source>
</evidence>
<feature type="signal peptide" evidence="1">
    <location>
        <begin position="1"/>
        <end position="17"/>
    </location>
</feature>
<dbReference type="HOGENOM" id="CLU_1886368_0_0_1"/>
<reference evidence="2 3" key="1">
    <citation type="submission" date="2014-04" db="EMBL/GenBank/DDBJ databases">
        <authorList>
            <consortium name="DOE Joint Genome Institute"/>
            <person name="Kuo A."/>
            <person name="Martino E."/>
            <person name="Perotto S."/>
            <person name="Kohler A."/>
            <person name="Nagy L.G."/>
            <person name="Floudas D."/>
            <person name="Copeland A."/>
            <person name="Barry K.W."/>
            <person name="Cichocki N."/>
            <person name="Veneault-Fourrey C."/>
            <person name="LaButti K."/>
            <person name="Lindquist E.A."/>
            <person name="Lipzen A."/>
            <person name="Lundell T."/>
            <person name="Morin E."/>
            <person name="Murat C."/>
            <person name="Sun H."/>
            <person name="Tunlid A."/>
            <person name="Henrissat B."/>
            <person name="Grigoriev I.V."/>
            <person name="Hibbett D.S."/>
            <person name="Martin F."/>
            <person name="Nordberg H.P."/>
            <person name="Cantor M.N."/>
            <person name="Hua S.X."/>
        </authorList>
    </citation>
    <scope>NUCLEOTIDE SEQUENCE [LARGE SCALE GENOMIC DNA]</scope>
    <source>
        <strain evidence="2 3">Zn</strain>
    </source>
</reference>
<evidence type="ECO:0000313" key="3">
    <source>
        <dbReference type="Proteomes" id="UP000054321"/>
    </source>
</evidence>
<dbReference type="AlphaFoldDB" id="A0A0C3HTF3"/>
<dbReference type="Proteomes" id="UP000054321">
    <property type="component" value="Unassembled WGS sequence"/>
</dbReference>
<name>A0A0C3HTF3_OIDMZ</name>
<dbReference type="PANTHER" id="PTHR39602">
    <property type="entry name" value="ACW-9"/>
    <property type="match status" value="1"/>
</dbReference>
<organism evidence="2 3">
    <name type="scientific">Oidiodendron maius (strain Zn)</name>
    <dbReference type="NCBI Taxonomy" id="913774"/>
    <lineage>
        <taxon>Eukaryota</taxon>
        <taxon>Fungi</taxon>
        <taxon>Dikarya</taxon>
        <taxon>Ascomycota</taxon>
        <taxon>Pezizomycotina</taxon>
        <taxon>Leotiomycetes</taxon>
        <taxon>Leotiomycetes incertae sedis</taxon>
        <taxon>Myxotrichaceae</taxon>
        <taxon>Oidiodendron</taxon>
    </lineage>
</organism>
<dbReference type="InParanoid" id="A0A0C3HTF3"/>
<protein>
    <submittedName>
        <fullName evidence="2">Uncharacterized protein</fullName>
    </submittedName>
</protein>
<sequence length="135" mass="15301">MQLKVLSLAVLLPTALTAPSFLRRRDGWWIRDFSRDCTQPSTCTYNFKIDVGDGSNLTECTVTDIADPATNHSFYDVPCEEADFFHISWGWDYTDDFTVMTVVNETSQMEAFFGYNHPNANLTYLDVGPNASQHT</sequence>
<gene>
    <name evidence="2" type="ORF">OIDMADRAFT_17247</name>
</gene>
<accession>A0A0C3HTF3</accession>